<dbReference type="Gene3D" id="3.40.50.150">
    <property type="entry name" value="Vaccinia Virus protein VP39"/>
    <property type="match status" value="1"/>
</dbReference>
<dbReference type="Proteomes" id="UP001152797">
    <property type="component" value="Unassembled WGS sequence"/>
</dbReference>
<dbReference type="SUPFAM" id="SSF53335">
    <property type="entry name" value="S-adenosyl-L-methionine-dependent methyltransferases"/>
    <property type="match status" value="1"/>
</dbReference>
<dbReference type="OrthoDB" id="489658at2759"/>
<dbReference type="InterPro" id="IPR029063">
    <property type="entry name" value="SAM-dependent_MTases_sf"/>
</dbReference>
<name>A0A9P1CKV1_9DINO</name>
<proteinExistence type="predicted"/>
<dbReference type="AlphaFoldDB" id="A0A9P1CKV1"/>
<keyword evidence="4" id="KW-1185">Reference proteome</keyword>
<feature type="compositionally biased region" description="Basic and acidic residues" evidence="1">
    <location>
        <begin position="19"/>
        <end position="36"/>
    </location>
</feature>
<sequence length="356" mass="39579">MPVNPAARESQPIVLVENEDGKVDESEAAPPKRELTSDDEVYPKSKRKAQESNTEACLSLQAAAQKFVAEDANGKHLRQCQHVILRASCEISPDCQSVLEKTYGTCPVCIMYSRMGKGLHEKDVEFNTHESFYEQYPVIADVLFIENVTEYPRSVVESHLGPGFEVQDVQVDPRNVGLGVGRARSFFVAYKKEKIMWNAEYSLTSFLECISSKSVLSARNYFWQSHPKDQLSDAEDRNLREYRMLDKKITFPDLSQYARNGRGRGELADGSLMTLTTNSSKIYSEELGRFLKPTEMMAAHTIPCTRMQSKAAGAPKLDLKGISPKSVAAMAGNSLSIPCFGYVLLAAACALEPRLA</sequence>
<protein>
    <submittedName>
        <fullName evidence="3">PABC domain-containing protein</fullName>
    </submittedName>
</protein>
<dbReference type="EMBL" id="CAMXCT020001723">
    <property type="protein sequence ID" value="CAL1145888.1"/>
    <property type="molecule type" value="Genomic_DNA"/>
</dbReference>
<comment type="caution">
    <text evidence="2">The sequence shown here is derived from an EMBL/GenBank/DDBJ whole genome shotgun (WGS) entry which is preliminary data.</text>
</comment>
<dbReference type="EMBL" id="CAMXCT010001723">
    <property type="protein sequence ID" value="CAI3992513.1"/>
    <property type="molecule type" value="Genomic_DNA"/>
</dbReference>
<feature type="region of interest" description="Disordered" evidence="1">
    <location>
        <begin position="1"/>
        <end position="48"/>
    </location>
</feature>
<dbReference type="EMBL" id="CAMXCT030001723">
    <property type="protein sequence ID" value="CAL4779825.1"/>
    <property type="molecule type" value="Genomic_DNA"/>
</dbReference>
<evidence type="ECO:0000313" key="4">
    <source>
        <dbReference type="Proteomes" id="UP001152797"/>
    </source>
</evidence>
<evidence type="ECO:0000313" key="3">
    <source>
        <dbReference type="EMBL" id="CAL4779825.1"/>
    </source>
</evidence>
<accession>A0A9P1CKV1</accession>
<reference evidence="2" key="1">
    <citation type="submission" date="2022-10" db="EMBL/GenBank/DDBJ databases">
        <authorList>
            <person name="Chen Y."/>
            <person name="Dougan E. K."/>
            <person name="Chan C."/>
            <person name="Rhodes N."/>
            <person name="Thang M."/>
        </authorList>
    </citation>
    <scope>NUCLEOTIDE SEQUENCE</scope>
</reference>
<gene>
    <name evidence="2" type="ORF">C1SCF055_LOCUS19338</name>
</gene>
<evidence type="ECO:0000256" key="1">
    <source>
        <dbReference type="SAM" id="MobiDB-lite"/>
    </source>
</evidence>
<organism evidence="2">
    <name type="scientific">Cladocopium goreaui</name>
    <dbReference type="NCBI Taxonomy" id="2562237"/>
    <lineage>
        <taxon>Eukaryota</taxon>
        <taxon>Sar</taxon>
        <taxon>Alveolata</taxon>
        <taxon>Dinophyceae</taxon>
        <taxon>Suessiales</taxon>
        <taxon>Symbiodiniaceae</taxon>
        <taxon>Cladocopium</taxon>
    </lineage>
</organism>
<dbReference type="Gene3D" id="3.90.120.10">
    <property type="entry name" value="DNA Methylase, subunit A, domain 2"/>
    <property type="match status" value="1"/>
</dbReference>
<evidence type="ECO:0000313" key="2">
    <source>
        <dbReference type="EMBL" id="CAI3992513.1"/>
    </source>
</evidence>
<reference evidence="3 4" key="2">
    <citation type="submission" date="2024-05" db="EMBL/GenBank/DDBJ databases">
        <authorList>
            <person name="Chen Y."/>
            <person name="Shah S."/>
            <person name="Dougan E. K."/>
            <person name="Thang M."/>
            <person name="Chan C."/>
        </authorList>
    </citation>
    <scope>NUCLEOTIDE SEQUENCE [LARGE SCALE GENOMIC DNA]</scope>
</reference>